<dbReference type="AlphaFoldDB" id="A0A2W4YQN9"/>
<feature type="domain" description="UPF0033" evidence="2">
    <location>
        <begin position="7"/>
        <end position="31"/>
    </location>
</feature>
<organism evidence="3 4">
    <name type="scientific">Sphingomonas taxi</name>
    <dbReference type="NCBI Taxonomy" id="1549858"/>
    <lineage>
        <taxon>Bacteria</taxon>
        <taxon>Pseudomonadati</taxon>
        <taxon>Pseudomonadota</taxon>
        <taxon>Alphaproteobacteria</taxon>
        <taxon>Sphingomonadales</taxon>
        <taxon>Sphingomonadaceae</taxon>
        <taxon>Sphingomonas</taxon>
    </lineage>
</organism>
<dbReference type="InterPro" id="IPR036868">
    <property type="entry name" value="TusA-like_sf"/>
</dbReference>
<gene>
    <name evidence="3" type="ORF">DI640_15230</name>
</gene>
<dbReference type="SUPFAM" id="SSF64307">
    <property type="entry name" value="SirA-like"/>
    <property type="match status" value="1"/>
</dbReference>
<proteinExistence type="inferred from homology"/>
<dbReference type="PANTHER" id="PTHR33279">
    <property type="entry name" value="SULFUR CARRIER PROTEIN YEDF-RELATED"/>
    <property type="match status" value="1"/>
</dbReference>
<dbReference type="InterPro" id="IPR001455">
    <property type="entry name" value="TusA-like"/>
</dbReference>
<accession>A0A2W4YQN9</accession>
<dbReference type="PROSITE" id="PS01148">
    <property type="entry name" value="UPF0033"/>
    <property type="match status" value="1"/>
</dbReference>
<dbReference type="EMBL" id="QFMX01000146">
    <property type="protein sequence ID" value="PZO69719.1"/>
    <property type="molecule type" value="Genomic_DNA"/>
</dbReference>
<dbReference type="Proteomes" id="UP000249555">
    <property type="component" value="Unassembled WGS sequence"/>
</dbReference>
<dbReference type="CDD" id="cd00291">
    <property type="entry name" value="SirA_YedF_YeeD"/>
    <property type="match status" value="1"/>
</dbReference>
<reference evidence="3 4" key="1">
    <citation type="submission" date="2017-08" db="EMBL/GenBank/DDBJ databases">
        <title>Infants hospitalized years apart are colonized by the same room-sourced microbial strains.</title>
        <authorList>
            <person name="Brooks B."/>
            <person name="Olm M.R."/>
            <person name="Firek B.A."/>
            <person name="Baker R."/>
            <person name="Thomas B.C."/>
            <person name="Morowitz M.J."/>
            <person name="Banfield J.F."/>
        </authorList>
    </citation>
    <scope>NUCLEOTIDE SEQUENCE [LARGE SCALE GENOMIC DNA]</scope>
    <source>
        <strain evidence="3">S2_018_000_R3_119</strain>
    </source>
</reference>
<comment type="caution">
    <text evidence="3">The sequence shown here is derived from an EMBL/GenBank/DDBJ whole genome shotgun (WGS) entry which is preliminary data.</text>
</comment>
<dbReference type="PANTHER" id="PTHR33279:SF6">
    <property type="entry name" value="SULFUR CARRIER PROTEIN YEDF-RELATED"/>
    <property type="match status" value="1"/>
</dbReference>
<sequence>MKDAVVVDARGHRCPTPSLKLQKAIAGATPGARFLLLATDPMARIDVPYLMSQKNGRVIAIEDVDGVLHITVETGPATPDVPIG</sequence>
<dbReference type="Gene3D" id="3.30.110.40">
    <property type="entry name" value="TusA-like domain"/>
    <property type="match status" value="1"/>
</dbReference>
<evidence type="ECO:0000313" key="3">
    <source>
        <dbReference type="EMBL" id="PZO69719.1"/>
    </source>
</evidence>
<evidence type="ECO:0000313" key="4">
    <source>
        <dbReference type="Proteomes" id="UP000249555"/>
    </source>
</evidence>
<name>A0A2W4YQN9_9SPHN</name>
<evidence type="ECO:0000259" key="2">
    <source>
        <dbReference type="PROSITE" id="PS01148"/>
    </source>
</evidence>
<dbReference type="Pfam" id="PF01206">
    <property type="entry name" value="TusA"/>
    <property type="match status" value="1"/>
</dbReference>
<evidence type="ECO:0000256" key="1">
    <source>
        <dbReference type="ARBA" id="ARBA00008984"/>
    </source>
</evidence>
<comment type="similarity">
    <text evidence="1">Belongs to the sulfur carrier protein TusA family.</text>
</comment>
<protein>
    <submittedName>
        <fullName evidence="3">SirA family protein</fullName>
    </submittedName>
</protein>